<keyword evidence="2" id="KW-1185">Reference proteome</keyword>
<dbReference type="PANTHER" id="PTHR31641:SF2">
    <property type="entry name" value="RENAL CANCER DIFFERENTIATION GENE 1 PROTEIN"/>
    <property type="match status" value="1"/>
</dbReference>
<dbReference type="AlphaFoldDB" id="A0A8D0CJN1"/>
<dbReference type="GeneTree" id="ENSGT00940000181428"/>
<sequence>MSENASLSSGVALNLSDTEMLEEIEVQIDDAAVSLTHMLHATSVISTQVKDLAARCAANAQFLKAWRDFLKEAHSDPTPSTPDT</sequence>
<dbReference type="Ensembl" id="ENSSFOT00015047309.1">
    <property type="protein sequence ID" value="ENSSFOP00015074685.1"/>
    <property type="gene ID" value="ENSSFOG00015029015.1"/>
</dbReference>
<accession>A0A8D0CJN1</accession>
<dbReference type="Proteomes" id="UP000694397">
    <property type="component" value="Chromosome 16"/>
</dbReference>
<reference evidence="1 2" key="1">
    <citation type="submission" date="2019-04" db="EMBL/GenBank/DDBJ databases">
        <authorList>
            <consortium name="Wellcome Sanger Institute Data Sharing"/>
        </authorList>
    </citation>
    <scope>NUCLEOTIDE SEQUENCE [LARGE SCALE GENOMIC DNA]</scope>
</reference>
<protein>
    <submittedName>
        <fullName evidence="1">Uncharacterized protein</fullName>
    </submittedName>
</protein>
<reference evidence="1" key="2">
    <citation type="submission" date="2025-08" db="UniProtKB">
        <authorList>
            <consortium name="Ensembl"/>
        </authorList>
    </citation>
    <scope>IDENTIFICATION</scope>
</reference>
<evidence type="ECO:0000313" key="2">
    <source>
        <dbReference type="Proteomes" id="UP000694397"/>
    </source>
</evidence>
<dbReference type="InterPro" id="IPR031457">
    <property type="entry name" value="RCDG1"/>
</dbReference>
<reference evidence="1" key="3">
    <citation type="submission" date="2025-09" db="UniProtKB">
        <authorList>
            <consortium name="Ensembl"/>
        </authorList>
    </citation>
    <scope>IDENTIFICATION</scope>
</reference>
<name>A0A8D0CJN1_SCLFO</name>
<evidence type="ECO:0000313" key="1">
    <source>
        <dbReference type="Ensembl" id="ENSSFOP00015074685.1"/>
    </source>
</evidence>
<dbReference type="PANTHER" id="PTHR31641">
    <property type="entry name" value="RENAL CANCER DIFFERENTIATION GENE 1 PROTEIN"/>
    <property type="match status" value="1"/>
</dbReference>
<dbReference type="Pfam" id="PF15725">
    <property type="entry name" value="RCDG1"/>
    <property type="match status" value="1"/>
</dbReference>
<proteinExistence type="predicted"/>
<dbReference type="OrthoDB" id="9946198at2759"/>
<organism evidence="1 2">
    <name type="scientific">Scleropages formosus</name>
    <name type="common">Asian bonytongue</name>
    <name type="synonym">Osteoglossum formosum</name>
    <dbReference type="NCBI Taxonomy" id="113540"/>
    <lineage>
        <taxon>Eukaryota</taxon>
        <taxon>Metazoa</taxon>
        <taxon>Chordata</taxon>
        <taxon>Craniata</taxon>
        <taxon>Vertebrata</taxon>
        <taxon>Euteleostomi</taxon>
        <taxon>Actinopterygii</taxon>
        <taxon>Neopterygii</taxon>
        <taxon>Teleostei</taxon>
        <taxon>Osteoglossocephala</taxon>
        <taxon>Osteoglossomorpha</taxon>
        <taxon>Osteoglossiformes</taxon>
        <taxon>Osteoglossidae</taxon>
        <taxon>Scleropages</taxon>
    </lineage>
</organism>